<evidence type="ECO:0000256" key="1">
    <source>
        <dbReference type="SAM" id="MobiDB-lite"/>
    </source>
</evidence>
<evidence type="ECO:0000313" key="2">
    <source>
        <dbReference type="EMBL" id="ODH26223.1"/>
    </source>
</evidence>
<dbReference type="Proteomes" id="UP000242814">
    <property type="component" value="Unassembled WGS sequence"/>
</dbReference>
<feature type="compositionally biased region" description="Polar residues" evidence="1">
    <location>
        <begin position="50"/>
        <end position="60"/>
    </location>
</feature>
<accession>A0A1D2JCJ9</accession>
<dbReference type="OrthoDB" id="4182290at2759"/>
<sequence length="214" mass="23736">MSTRITQTPKIEEAEIGSVDSRDDSGTSSATERNDSIDPGTKMTAKVQHSGDQQQECTAKSQKDLSLDSTSTRPTSPVPVTQLWESAAHSYVYSEEALAGKAIHISLSRNPLNLQPSKAVPGWTRPIHIALAESSPTIPFQQMYKPLGQEEMGYIRKRLEEYTDLVRRQTHILDNFDNAVILADARTLFSCIALLVSTIKTQRVNPKLIVTEVR</sequence>
<evidence type="ECO:0000313" key="3">
    <source>
        <dbReference type="Proteomes" id="UP000242814"/>
    </source>
</evidence>
<reference evidence="2 3" key="1">
    <citation type="submission" date="2016-06" db="EMBL/GenBank/DDBJ databases">
        <authorList>
            <person name="Kjaerup R.B."/>
            <person name="Dalgaard T.S."/>
            <person name="Juul-Madsen H.R."/>
        </authorList>
    </citation>
    <scope>NUCLEOTIDE SEQUENCE [LARGE SCALE GENOMIC DNA]</scope>
    <source>
        <strain evidence="2 3">Pb300</strain>
    </source>
</reference>
<comment type="caution">
    <text evidence="2">The sequence shown here is derived from an EMBL/GenBank/DDBJ whole genome shotgun (WGS) entry which is preliminary data.</text>
</comment>
<dbReference type="VEuPathDB" id="FungiDB:PABG_03537"/>
<dbReference type="EMBL" id="LZYO01000195">
    <property type="protein sequence ID" value="ODH26223.1"/>
    <property type="molecule type" value="Genomic_DNA"/>
</dbReference>
<dbReference type="AlphaFoldDB" id="A0A1D2JCJ9"/>
<organism evidence="2 3">
    <name type="scientific">Paracoccidioides brasiliensis</name>
    <dbReference type="NCBI Taxonomy" id="121759"/>
    <lineage>
        <taxon>Eukaryota</taxon>
        <taxon>Fungi</taxon>
        <taxon>Dikarya</taxon>
        <taxon>Ascomycota</taxon>
        <taxon>Pezizomycotina</taxon>
        <taxon>Eurotiomycetes</taxon>
        <taxon>Eurotiomycetidae</taxon>
        <taxon>Onygenales</taxon>
        <taxon>Ajellomycetaceae</taxon>
        <taxon>Paracoccidioides</taxon>
    </lineage>
</organism>
<dbReference type="OMA" id="QEESHAF"/>
<dbReference type="VEuPathDB" id="FungiDB:PADG_02110"/>
<feature type="compositionally biased region" description="Low complexity" evidence="1">
    <location>
        <begin position="69"/>
        <end position="78"/>
    </location>
</feature>
<proteinExistence type="predicted"/>
<feature type="region of interest" description="Disordered" evidence="1">
    <location>
        <begin position="1"/>
        <end position="78"/>
    </location>
</feature>
<name>A0A1D2JCJ9_PARBR</name>
<protein>
    <submittedName>
        <fullName evidence="2">Uncharacterized protein</fullName>
    </submittedName>
</protein>
<gene>
    <name evidence="2" type="ORF">ACO22_04739</name>
</gene>